<organism evidence="1 2">
    <name type="scientific">Xylaria hypoxylon</name>
    <dbReference type="NCBI Taxonomy" id="37992"/>
    <lineage>
        <taxon>Eukaryota</taxon>
        <taxon>Fungi</taxon>
        <taxon>Dikarya</taxon>
        <taxon>Ascomycota</taxon>
        <taxon>Pezizomycotina</taxon>
        <taxon>Sordariomycetes</taxon>
        <taxon>Xylariomycetidae</taxon>
        <taxon>Xylariales</taxon>
        <taxon>Xylariaceae</taxon>
        <taxon>Xylaria</taxon>
    </lineage>
</organism>
<dbReference type="AlphaFoldDB" id="A0A4Z0Z198"/>
<sequence>MEPCRFCEESFVDIEDLEAALTNQIEQFRQEVPEKQLVLVGLSLQSDFERLSLEFPRIIGLFSAWIDLSTLIKAESPTPTKLHTGLGTALKTFRYPFVDTGFADYRHQAANDAVRTLAALSGLTDPENVASLVLRQHQFAGIEVNSTTKRFESKVYRALLHVNGRDLPQLIDSAQKLAFAVQSFNPIGVAADCSNATNKREMHYRSSIHTPGRTCGCVCFKSNRALQAFISATNGWKYGEVVLKVVRAPLPERIWTQIEKGKGLKMKRKTARFETARAPDINWANTFRDIFSIEDEHKEDITVLEDNSTTITLDYKGEDVGERQQPSRFSKILRKIIHVY</sequence>
<proteinExistence type="predicted"/>
<dbReference type="OrthoDB" id="4669781at2759"/>
<reference evidence="1 2" key="1">
    <citation type="submission" date="2019-03" db="EMBL/GenBank/DDBJ databases">
        <title>Draft genome sequence of Xylaria hypoxylon DSM 108379, a ubiquitous saprotrophic-parasitic fungi on hardwood.</title>
        <authorList>
            <person name="Buettner E."/>
            <person name="Leonhardt S."/>
            <person name="Gebauer A.M."/>
            <person name="Liers C."/>
            <person name="Hofrichter M."/>
            <person name="Kellner H."/>
        </authorList>
    </citation>
    <scope>NUCLEOTIDE SEQUENCE [LARGE SCALE GENOMIC DNA]</scope>
    <source>
        <strain evidence="1 2">DSM 108379</strain>
    </source>
</reference>
<name>A0A4Z0Z198_9PEZI</name>
<protein>
    <submittedName>
        <fullName evidence="1">Uncharacterized protein</fullName>
    </submittedName>
</protein>
<dbReference type="Proteomes" id="UP000297716">
    <property type="component" value="Unassembled WGS sequence"/>
</dbReference>
<keyword evidence="2" id="KW-1185">Reference proteome</keyword>
<evidence type="ECO:0000313" key="2">
    <source>
        <dbReference type="Proteomes" id="UP000297716"/>
    </source>
</evidence>
<dbReference type="SUPFAM" id="SSF53098">
    <property type="entry name" value="Ribonuclease H-like"/>
    <property type="match status" value="1"/>
</dbReference>
<dbReference type="STRING" id="37992.A0A4Z0Z198"/>
<gene>
    <name evidence="1" type="ORF">E0Z10_g3627</name>
</gene>
<dbReference type="EMBL" id="SKBN01000052">
    <property type="protein sequence ID" value="TGJ85145.1"/>
    <property type="molecule type" value="Genomic_DNA"/>
</dbReference>
<evidence type="ECO:0000313" key="1">
    <source>
        <dbReference type="EMBL" id="TGJ85145.1"/>
    </source>
</evidence>
<comment type="caution">
    <text evidence="1">The sequence shown here is derived from an EMBL/GenBank/DDBJ whole genome shotgun (WGS) entry which is preliminary data.</text>
</comment>
<dbReference type="InterPro" id="IPR012337">
    <property type="entry name" value="RNaseH-like_sf"/>
</dbReference>
<accession>A0A4Z0Z198</accession>